<evidence type="ECO:0000313" key="9">
    <source>
        <dbReference type="EMBL" id="KAF3436160.1"/>
    </source>
</evidence>
<evidence type="ECO:0000256" key="2">
    <source>
        <dbReference type="ARBA" id="ARBA00023015"/>
    </source>
</evidence>
<evidence type="ECO:0000256" key="4">
    <source>
        <dbReference type="ARBA" id="ARBA00023163"/>
    </source>
</evidence>
<dbReference type="OrthoDB" id="670255at2759"/>
<dbReference type="PANTHER" id="PTHR31190:SF72">
    <property type="entry name" value="AP2 DOMAIN CONTAINING PROTEIN, EXPRESSED"/>
    <property type="match status" value="1"/>
</dbReference>
<evidence type="ECO:0000259" key="8">
    <source>
        <dbReference type="PROSITE" id="PS51032"/>
    </source>
</evidence>
<evidence type="ECO:0000256" key="3">
    <source>
        <dbReference type="ARBA" id="ARBA00023125"/>
    </source>
</evidence>
<accession>A0A8K0DRY7</accession>
<sequence length="226" mass="25119">MESLPEMPFSWDDDDDDEFPCKQDSLSLDILDINNADSQVQRITHPPDHHTSSSSSSPKGQGGQENEDTLKIVASNDKNAKGCSKRTAKETMKSYIGVRRRPWGKYAAEIRDSRRNGKRVWLGTFDTAELAALAYDQAAFATRGPEAILNFPVERVRDSLPEKFKYGCYHGSSPVVLLKENNHIQRKASKSSGKILVNKAEVDATNMVVLQDLGADYLEQLLGSCI</sequence>
<dbReference type="InterPro" id="IPR036955">
    <property type="entry name" value="AP2/ERF_dom_sf"/>
</dbReference>
<dbReference type="PANTHER" id="PTHR31190">
    <property type="entry name" value="DNA-BINDING DOMAIN"/>
    <property type="match status" value="1"/>
</dbReference>
<comment type="similarity">
    <text evidence="6">Belongs to the AP2/ERF transcription factor family. ERF subfamily.</text>
</comment>
<dbReference type="PRINTS" id="PR00367">
    <property type="entry name" value="ETHRSPELEMNT"/>
</dbReference>
<dbReference type="Gene3D" id="3.30.730.10">
    <property type="entry name" value="AP2/ERF domain"/>
    <property type="match status" value="1"/>
</dbReference>
<evidence type="ECO:0000256" key="6">
    <source>
        <dbReference type="ARBA" id="ARBA00024343"/>
    </source>
</evidence>
<keyword evidence="3" id="KW-0238">DNA-binding</keyword>
<protein>
    <recommendedName>
        <fullName evidence="8">AP2/ERF domain-containing protein</fullName>
    </recommendedName>
</protein>
<keyword evidence="5" id="KW-0539">Nucleus</keyword>
<feature type="domain" description="AP2/ERF" evidence="8">
    <location>
        <begin position="94"/>
        <end position="152"/>
    </location>
</feature>
<evidence type="ECO:0000256" key="7">
    <source>
        <dbReference type="SAM" id="MobiDB-lite"/>
    </source>
</evidence>
<dbReference type="SMART" id="SM00380">
    <property type="entry name" value="AP2"/>
    <property type="match status" value="1"/>
</dbReference>
<keyword evidence="4" id="KW-0804">Transcription</keyword>
<dbReference type="AlphaFoldDB" id="A0A8K0DRY7"/>
<dbReference type="GO" id="GO:0005634">
    <property type="term" value="C:nucleus"/>
    <property type="evidence" value="ECO:0007669"/>
    <property type="project" value="UniProtKB-SubCell"/>
</dbReference>
<dbReference type="InterPro" id="IPR044808">
    <property type="entry name" value="ERF_plant"/>
</dbReference>
<dbReference type="InterPro" id="IPR016177">
    <property type="entry name" value="DNA-bd_dom_sf"/>
</dbReference>
<gene>
    <name evidence="9" type="ORF">FNV43_RR23252</name>
</gene>
<dbReference type="InterPro" id="IPR001471">
    <property type="entry name" value="AP2/ERF_dom"/>
</dbReference>
<evidence type="ECO:0000256" key="5">
    <source>
        <dbReference type="ARBA" id="ARBA00023242"/>
    </source>
</evidence>
<dbReference type="GO" id="GO:0003677">
    <property type="term" value="F:DNA binding"/>
    <property type="evidence" value="ECO:0007669"/>
    <property type="project" value="UniProtKB-KW"/>
</dbReference>
<evidence type="ECO:0000256" key="1">
    <source>
        <dbReference type="ARBA" id="ARBA00004123"/>
    </source>
</evidence>
<comment type="caution">
    <text evidence="9">The sequence shown here is derived from an EMBL/GenBank/DDBJ whole genome shotgun (WGS) entry which is preliminary data.</text>
</comment>
<dbReference type="CDD" id="cd00018">
    <property type="entry name" value="AP2"/>
    <property type="match status" value="1"/>
</dbReference>
<dbReference type="GO" id="GO:0003700">
    <property type="term" value="F:DNA-binding transcription factor activity"/>
    <property type="evidence" value="ECO:0007669"/>
    <property type="project" value="InterPro"/>
</dbReference>
<keyword evidence="2" id="KW-0805">Transcription regulation</keyword>
<dbReference type="Proteomes" id="UP000796880">
    <property type="component" value="Unassembled WGS sequence"/>
</dbReference>
<dbReference type="FunFam" id="3.30.730.10:FF:000001">
    <property type="entry name" value="Ethylene-responsive transcription factor 2"/>
    <property type="match status" value="1"/>
</dbReference>
<dbReference type="GO" id="GO:0009873">
    <property type="term" value="P:ethylene-activated signaling pathway"/>
    <property type="evidence" value="ECO:0007669"/>
    <property type="project" value="InterPro"/>
</dbReference>
<evidence type="ECO:0000313" key="10">
    <source>
        <dbReference type="Proteomes" id="UP000796880"/>
    </source>
</evidence>
<keyword evidence="10" id="KW-1185">Reference proteome</keyword>
<dbReference type="PROSITE" id="PS51032">
    <property type="entry name" value="AP2_ERF"/>
    <property type="match status" value="1"/>
</dbReference>
<reference evidence="9" key="1">
    <citation type="submission" date="2020-03" db="EMBL/GenBank/DDBJ databases">
        <title>A high-quality chromosome-level genome assembly of a woody plant with both climbing and erect habits, Rhamnella rubrinervis.</title>
        <authorList>
            <person name="Lu Z."/>
            <person name="Yang Y."/>
            <person name="Zhu X."/>
            <person name="Sun Y."/>
        </authorList>
    </citation>
    <scope>NUCLEOTIDE SEQUENCE</scope>
    <source>
        <strain evidence="9">BYM</strain>
        <tissue evidence="9">Leaf</tissue>
    </source>
</reference>
<organism evidence="9 10">
    <name type="scientific">Rhamnella rubrinervis</name>
    <dbReference type="NCBI Taxonomy" id="2594499"/>
    <lineage>
        <taxon>Eukaryota</taxon>
        <taxon>Viridiplantae</taxon>
        <taxon>Streptophyta</taxon>
        <taxon>Embryophyta</taxon>
        <taxon>Tracheophyta</taxon>
        <taxon>Spermatophyta</taxon>
        <taxon>Magnoliopsida</taxon>
        <taxon>eudicotyledons</taxon>
        <taxon>Gunneridae</taxon>
        <taxon>Pentapetalae</taxon>
        <taxon>rosids</taxon>
        <taxon>fabids</taxon>
        <taxon>Rosales</taxon>
        <taxon>Rhamnaceae</taxon>
        <taxon>rhamnoid group</taxon>
        <taxon>Rhamneae</taxon>
        <taxon>Rhamnella</taxon>
    </lineage>
</organism>
<name>A0A8K0DRY7_9ROSA</name>
<proteinExistence type="inferred from homology"/>
<comment type="subcellular location">
    <subcellularLocation>
        <location evidence="1">Nucleus</location>
    </subcellularLocation>
</comment>
<dbReference type="EMBL" id="VOIH02000010">
    <property type="protein sequence ID" value="KAF3436160.1"/>
    <property type="molecule type" value="Genomic_DNA"/>
</dbReference>
<dbReference type="Pfam" id="PF00847">
    <property type="entry name" value="AP2"/>
    <property type="match status" value="1"/>
</dbReference>
<dbReference type="SUPFAM" id="SSF54171">
    <property type="entry name" value="DNA-binding domain"/>
    <property type="match status" value="1"/>
</dbReference>
<feature type="region of interest" description="Disordered" evidence="7">
    <location>
        <begin position="37"/>
        <end position="66"/>
    </location>
</feature>